<dbReference type="KEGG" id="tva:4766278"/>
<evidence type="ECO:0000313" key="2">
    <source>
        <dbReference type="Proteomes" id="UP000001542"/>
    </source>
</evidence>
<dbReference type="SUPFAM" id="SSF48371">
    <property type="entry name" value="ARM repeat"/>
    <property type="match status" value="1"/>
</dbReference>
<dbReference type="InParanoid" id="A2EG18"/>
<protein>
    <submittedName>
        <fullName evidence="1">Uncharacterized protein</fullName>
    </submittedName>
</protein>
<evidence type="ECO:0000313" key="1">
    <source>
        <dbReference type="EMBL" id="EAY08379.1"/>
    </source>
</evidence>
<gene>
    <name evidence="1" type="ORF">TVAG_269050</name>
</gene>
<organism evidence="1 2">
    <name type="scientific">Trichomonas vaginalis (strain ATCC PRA-98 / G3)</name>
    <dbReference type="NCBI Taxonomy" id="412133"/>
    <lineage>
        <taxon>Eukaryota</taxon>
        <taxon>Metamonada</taxon>
        <taxon>Parabasalia</taxon>
        <taxon>Trichomonadida</taxon>
        <taxon>Trichomonadidae</taxon>
        <taxon>Trichomonas</taxon>
    </lineage>
</organism>
<proteinExistence type="predicted"/>
<reference evidence="1" key="1">
    <citation type="submission" date="2006-10" db="EMBL/GenBank/DDBJ databases">
        <authorList>
            <person name="Amadeo P."/>
            <person name="Zhao Q."/>
            <person name="Wortman J."/>
            <person name="Fraser-Liggett C."/>
            <person name="Carlton J."/>
        </authorList>
    </citation>
    <scope>NUCLEOTIDE SEQUENCE</scope>
    <source>
        <strain evidence="1">G3</strain>
    </source>
</reference>
<dbReference type="RefSeq" id="XP_001320602.1">
    <property type="nucleotide sequence ID" value="XM_001320567.1"/>
</dbReference>
<keyword evidence="2" id="KW-1185">Reference proteome</keyword>
<name>A2EG18_TRIV3</name>
<dbReference type="Proteomes" id="UP000001542">
    <property type="component" value="Unassembled WGS sequence"/>
</dbReference>
<dbReference type="VEuPathDB" id="TrichDB:TVAGG3_0842210"/>
<dbReference type="VEuPathDB" id="TrichDB:TVAG_269050"/>
<dbReference type="AlphaFoldDB" id="A2EG18"/>
<reference evidence="1" key="2">
    <citation type="journal article" date="2007" name="Science">
        <title>Draft genome sequence of the sexually transmitted pathogen Trichomonas vaginalis.</title>
        <authorList>
            <person name="Carlton J.M."/>
            <person name="Hirt R.P."/>
            <person name="Silva J.C."/>
            <person name="Delcher A.L."/>
            <person name="Schatz M."/>
            <person name="Zhao Q."/>
            <person name="Wortman J.R."/>
            <person name="Bidwell S.L."/>
            <person name="Alsmark U.C.M."/>
            <person name="Besteiro S."/>
            <person name="Sicheritz-Ponten T."/>
            <person name="Noel C.J."/>
            <person name="Dacks J.B."/>
            <person name="Foster P.G."/>
            <person name="Simillion C."/>
            <person name="Van de Peer Y."/>
            <person name="Miranda-Saavedra D."/>
            <person name="Barton G.J."/>
            <person name="Westrop G.D."/>
            <person name="Mueller S."/>
            <person name="Dessi D."/>
            <person name="Fiori P.L."/>
            <person name="Ren Q."/>
            <person name="Paulsen I."/>
            <person name="Zhang H."/>
            <person name="Bastida-Corcuera F.D."/>
            <person name="Simoes-Barbosa A."/>
            <person name="Brown M.T."/>
            <person name="Hayes R.D."/>
            <person name="Mukherjee M."/>
            <person name="Okumura C.Y."/>
            <person name="Schneider R."/>
            <person name="Smith A.J."/>
            <person name="Vanacova S."/>
            <person name="Villalvazo M."/>
            <person name="Haas B.J."/>
            <person name="Pertea M."/>
            <person name="Feldblyum T.V."/>
            <person name="Utterback T.R."/>
            <person name="Shu C.L."/>
            <person name="Osoegawa K."/>
            <person name="de Jong P.J."/>
            <person name="Hrdy I."/>
            <person name="Horvathova L."/>
            <person name="Zubacova Z."/>
            <person name="Dolezal P."/>
            <person name="Malik S.B."/>
            <person name="Logsdon J.M. Jr."/>
            <person name="Henze K."/>
            <person name="Gupta A."/>
            <person name="Wang C.C."/>
            <person name="Dunne R.L."/>
            <person name="Upcroft J.A."/>
            <person name="Upcroft P."/>
            <person name="White O."/>
            <person name="Salzberg S.L."/>
            <person name="Tang P."/>
            <person name="Chiu C.-H."/>
            <person name="Lee Y.-S."/>
            <person name="Embley T.M."/>
            <person name="Coombs G.H."/>
            <person name="Mottram J.C."/>
            <person name="Tachezy J."/>
            <person name="Fraser-Liggett C.M."/>
            <person name="Johnson P.J."/>
        </authorList>
    </citation>
    <scope>NUCLEOTIDE SEQUENCE [LARGE SCALE GENOMIC DNA]</scope>
    <source>
        <strain evidence="1">G3</strain>
    </source>
</reference>
<dbReference type="InterPro" id="IPR016024">
    <property type="entry name" value="ARM-type_fold"/>
</dbReference>
<dbReference type="OrthoDB" id="10690697at2759"/>
<sequence length="1168" mass="132411">MSDLISALQPIASAKKLFPAESPICEALFDFEEKIKAGIPENELTTILSLLLNVLRINDGKISMFCSVRIAQCIQKVYEAKNTKDISEIIVSATKHPIQSLVYAVGYLLKYSGNTNEDKILPFATKLLSVDSEINHAIMYTLARCYEFASESLKKLQDKVFYKIVFNLSNTDDTVQLMTLKLCRRLIRCNAIDIPKLYSVLTNFLKYKNRLQHFVIDDCCFLLATCAVRNLDKPDENKAELKEALGVLKLFHDFFTQCLRHFLDLLPPQYISNNFEELFDFVREVSLSDLVQIIPYIGIEMREKLFKKVAAEEISYSQLMTLRLLANTAALAKETASIALQMATNLNDDVRSGLQSFFAYLAQLYPDLALQYLESSLLYLSNPPDEPGNGLAIEGMVVIAASVIGGTSEPEKVLKPYTSNIEKFLKDTFGHLVLYSHKTVAAFRLLTITPRESLPVSDVNAALKQITDDINDGKVDITSHSVKEIIRAANCALYTHPDLSAAKEYLLAASKLTLINSSTANLAMFLALPLVKPPEHERIAMMLVRKIVNLEPPMYFLCQQVKQTIQMQEEMLFHAVIVTYNSGPLFNNINSATFAVRVVNSIADFVKALPIQSAINFVTEIFRTSGKMSMVHALIYKLVEADLLNVLPQNTMEYLLAPLDKDNDDYDRMRITAEALALYTQKTNTLQKVLEMIDDWHCPGKCILLGALVQYCSFSEEQLFKSMHDLCELTKSSNSSPFALFALSLLYDTNVTSLVGNPLIVGQLTSLMRVMSSYTSLSSYTFYYLSMAFGKLIPILSVEYSKYEKEIKIFTMLLSQQILPISHQASYQIWRLVAAYLPQLSNLLEVKYPDRSNITMSQEISACNALNEYITMVDPNLDVFDSVSRILFLVQKKDDPRPVDLFGAMINSKCDHSEELYKIARDLLLESKFPGMESGQVEPLSHTKACCVNIITKLLPKLDKKHSEEIVKIAVKVVSSELPNTAGFAFKLLYEMLRMNMIEVNEEYSENLGIAIKKCPVSDLSNSLDFLSEVIFQIRNEKVTKPYIETICHSFISLFDRVEINEKSVMMATNLLSLSQRIESENLKNEILEKFKESVKKFVEDFVTKFKSNDWDYISSMRKMWIHDLNDFYNATKIEELEIDQEMIRSFADEESKSKDAWRSTSAKDFLA</sequence>
<accession>A2EG18</accession>
<dbReference type="EMBL" id="DS113379">
    <property type="protein sequence ID" value="EAY08379.1"/>
    <property type="molecule type" value="Genomic_DNA"/>
</dbReference>